<feature type="region of interest" description="Disordered" evidence="1">
    <location>
        <begin position="356"/>
        <end position="388"/>
    </location>
</feature>
<name>A0A167WES0_9HYPO</name>
<feature type="region of interest" description="Disordered" evidence="1">
    <location>
        <begin position="467"/>
        <end position="517"/>
    </location>
</feature>
<dbReference type="OrthoDB" id="5232189at2759"/>
<protein>
    <submittedName>
        <fullName evidence="2">Uncharacterized protein</fullName>
    </submittedName>
</protein>
<sequence length="517" mass="57755">MEPPEPSRASRARQSRIWRECMRDLILTTKILLRKLAGCRRPGQWVLHHEDLYHPSYDTCPTSRNPDSEMPVRLAFDDSSLDDKGLVWAGPGTTPDFTDPGYWREKVRDLEDKLQRVKEGLVTPAFTAQELEVLESLEHREGHVFKLDRDNQIQNVQRAKNGTFARLFQLAAAGRPGQWVLHQEDLYHPMINTRLPPAKKDDPCIRGFVFEKPLRVVPELFWRGAGSVPDFAVEDDADDFWVKKNRALGRLEGAVQEGRVQPNFTPEEEQALQALESEEGHFFEKSKHRREKRGNEWMAPRALTPAEHAAAKELATARLFVWNQLHALWDIGPPGQWVLHSEELYLPELDTRGRVSGSGRAANADDGESADAHGDSACGSGGDRRRSAMHHPVTPILGLGNHPGTYGLCYDGASPSPDFNSLQYWVDKRNHLREMAEQARNGLIQHHFTPAELVRLELLDKEAAYRGNGDRGKNANSGRADPTPNAPSSGGFEIPGSTSTLGTSSSRAAATETEPAC</sequence>
<dbReference type="Proteomes" id="UP000076874">
    <property type="component" value="Unassembled WGS sequence"/>
</dbReference>
<gene>
    <name evidence="2" type="ORF">SPI_03857</name>
</gene>
<evidence type="ECO:0000256" key="1">
    <source>
        <dbReference type="SAM" id="MobiDB-lite"/>
    </source>
</evidence>
<keyword evidence="3" id="KW-1185">Reference proteome</keyword>
<proteinExistence type="predicted"/>
<accession>A0A167WES0</accession>
<reference evidence="2 3" key="1">
    <citation type="journal article" date="2016" name="Genome Biol. Evol.">
        <title>Divergent and convergent evolution of fungal pathogenicity.</title>
        <authorList>
            <person name="Shang Y."/>
            <person name="Xiao G."/>
            <person name="Zheng P."/>
            <person name="Cen K."/>
            <person name="Zhan S."/>
            <person name="Wang C."/>
        </authorList>
    </citation>
    <scope>NUCLEOTIDE SEQUENCE [LARGE SCALE GENOMIC DNA]</scope>
    <source>
        <strain evidence="2 3">RCEF 264</strain>
    </source>
</reference>
<comment type="caution">
    <text evidence="2">The sequence shown here is derived from an EMBL/GenBank/DDBJ whole genome shotgun (WGS) entry which is preliminary data.</text>
</comment>
<evidence type="ECO:0000313" key="3">
    <source>
        <dbReference type="Proteomes" id="UP000076874"/>
    </source>
</evidence>
<evidence type="ECO:0000313" key="2">
    <source>
        <dbReference type="EMBL" id="OAA63694.1"/>
    </source>
</evidence>
<feature type="compositionally biased region" description="Low complexity" evidence="1">
    <location>
        <begin position="497"/>
        <end position="511"/>
    </location>
</feature>
<dbReference type="EMBL" id="AZHD01000005">
    <property type="protein sequence ID" value="OAA63694.1"/>
    <property type="molecule type" value="Genomic_DNA"/>
</dbReference>
<dbReference type="AlphaFoldDB" id="A0A167WES0"/>
<organism evidence="2 3">
    <name type="scientific">Niveomyces insectorum RCEF 264</name>
    <dbReference type="NCBI Taxonomy" id="1081102"/>
    <lineage>
        <taxon>Eukaryota</taxon>
        <taxon>Fungi</taxon>
        <taxon>Dikarya</taxon>
        <taxon>Ascomycota</taxon>
        <taxon>Pezizomycotina</taxon>
        <taxon>Sordariomycetes</taxon>
        <taxon>Hypocreomycetidae</taxon>
        <taxon>Hypocreales</taxon>
        <taxon>Cordycipitaceae</taxon>
        <taxon>Niveomyces</taxon>
    </lineage>
</organism>